<dbReference type="Pfam" id="PF00337">
    <property type="entry name" value="Gal-bind_lectin"/>
    <property type="match status" value="1"/>
</dbReference>
<feature type="domain" description="Galectin" evidence="4">
    <location>
        <begin position="1"/>
        <end position="93"/>
    </location>
</feature>
<dbReference type="Ensembl" id="ENSATET00000074085.1">
    <property type="protein sequence ID" value="ENSATEP00000077912.1"/>
    <property type="gene ID" value="ENSATEG00000031018.1"/>
</dbReference>
<evidence type="ECO:0000313" key="6">
    <source>
        <dbReference type="Proteomes" id="UP000265040"/>
    </source>
</evidence>
<dbReference type="SUPFAM" id="SSF49899">
    <property type="entry name" value="Concanavalin A-like lectins/glucanases"/>
    <property type="match status" value="1"/>
</dbReference>
<feature type="signal peptide" evidence="3">
    <location>
        <begin position="1"/>
        <end position="20"/>
    </location>
</feature>
<feature type="chain" id="PRO_5043411795" description="Galectin" evidence="3">
    <location>
        <begin position="21"/>
        <end position="93"/>
    </location>
</feature>
<evidence type="ECO:0000313" key="5">
    <source>
        <dbReference type="Ensembl" id="ENSATEP00000077912.1"/>
    </source>
</evidence>
<dbReference type="Proteomes" id="UP000265040">
    <property type="component" value="Chromosome 21"/>
</dbReference>
<keyword evidence="3" id="KW-0732">Signal</keyword>
<sequence>FLSVWSPLMLLLGHMSLCTSWVPCFIVNISSSDSDIALHVNPRFNHYDDIRKVVFNSCQGGTWGKWSYGQSFPFEEGKEFEVSVNNYIHLFLI</sequence>
<evidence type="ECO:0000256" key="3">
    <source>
        <dbReference type="SAM" id="SignalP"/>
    </source>
</evidence>
<evidence type="ECO:0000256" key="2">
    <source>
        <dbReference type="RuleBase" id="RU102079"/>
    </source>
</evidence>
<keyword evidence="1 2" id="KW-0430">Lectin</keyword>
<keyword evidence="6" id="KW-1185">Reference proteome</keyword>
<dbReference type="GO" id="GO:0030246">
    <property type="term" value="F:carbohydrate binding"/>
    <property type="evidence" value="ECO:0007669"/>
    <property type="project" value="UniProtKB-UniRule"/>
</dbReference>
<evidence type="ECO:0000256" key="1">
    <source>
        <dbReference type="ARBA" id="ARBA00022734"/>
    </source>
</evidence>
<dbReference type="PROSITE" id="PS51304">
    <property type="entry name" value="GALECTIN"/>
    <property type="match status" value="1"/>
</dbReference>
<dbReference type="InterPro" id="IPR001079">
    <property type="entry name" value="Galectin_CRD"/>
</dbReference>
<dbReference type="InterPro" id="IPR044156">
    <property type="entry name" value="Galectin-like"/>
</dbReference>
<organism evidence="5 6">
    <name type="scientific">Anabas testudineus</name>
    <name type="common">Climbing perch</name>
    <name type="synonym">Anthias testudineus</name>
    <dbReference type="NCBI Taxonomy" id="64144"/>
    <lineage>
        <taxon>Eukaryota</taxon>
        <taxon>Metazoa</taxon>
        <taxon>Chordata</taxon>
        <taxon>Craniata</taxon>
        <taxon>Vertebrata</taxon>
        <taxon>Euteleostomi</taxon>
        <taxon>Actinopterygii</taxon>
        <taxon>Neopterygii</taxon>
        <taxon>Teleostei</taxon>
        <taxon>Neoteleostei</taxon>
        <taxon>Acanthomorphata</taxon>
        <taxon>Anabantaria</taxon>
        <taxon>Anabantiformes</taxon>
        <taxon>Anabantoidei</taxon>
        <taxon>Anabantidae</taxon>
        <taxon>Anabas</taxon>
    </lineage>
</organism>
<protein>
    <recommendedName>
        <fullName evidence="2">Galectin</fullName>
    </recommendedName>
</protein>
<accession>A0AAQ6IUF9</accession>
<reference evidence="5" key="2">
    <citation type="submission" date="2025-08" db="UniProtKB">
        <authorList>
            <consortium name="Ensembl"/>
        </authorList>
    </citation>
    <scope>IDENTIFICATION</scope>
</reference>
<dbReference type="Gene3D" id="2.60.120.200">
    <property type="match status" value="1"/>
</dbReference>
<dbReference type="GeneTree" id="ENSGT01030000239955"/>
<dbReference type="InterPro" id="IPR013320">
    <property type="entry name" value="ConA-like_dom_sf"/>
</dbReference>
<dbReference type="PANTHER" id="PTHR11346:SF147">
    <property type="entry name" value="GALECTIN"/>
    <property type="match status" value="1"/>
</dbReference>
<dbReference type="PANTHER" id="PTHR11346">
    <property type="entry name" value="GALECTIN"/>
    <property type="match status" value="1"/>
</dbReference>
<reference evidence="5" key="3">
    <citation type="submission" date="2025-09" db="UniProtKB">
        <authorList>
            <consortium name="Ensembl"/>
        </authorList>
    </citation>
    <scope>IDENTIFICATION</scope>
</reference>
<reference evidence="5 6" key="1">
    <citation type="submission" date="2021-04" db="EMBL/GenBank/DDBJ databases">
        <authorList>
            <consortium name="Wellcome Sanger Institute Data Sharing"/>
        </authorList>
    </citation>
    <scope>NUCLEOTIDE SEQUENCE [LARGE SCALE GENOMIC DNA]</scope>
</reference>
<evidence type="ECO:0000259" key="4">
    <source>
        <dbReference type="PROSITE" id="PS51304"/>
    </source>
</evidence>
<dbReference type="AlphaFoldDB" id="A0AAQ6IUF9"/>
<proteinExistence type="predicted"/>
<name>A0AAQ6IUF9_ANATE</name>